<comment type="caution">
    <text evidence="12">The sequence shown here is derived from an EMBL/GenBank/DDBJ whole genome shotgun (WGS) entry which is preliminary data.</text>
</comment>
<dbReference type="EC" id="2.7.13.3" evidence="2"/>
<dbReference type="Pfam" id="PF07730">
    <property type="entry name" value="HisKA_3"/>
    <property type="match status" value="1"/>
</dbReference>
<evidence type="ECO:0000256" key="1">
    <source>
        <dbReference type="ARBA" id="ARBA00000085"/>
    </source>
</evidence>
<feature type="domain" description="Signal transduction histidine kinase subgroup 3 dimerisation and phosphoacceptor" evidence="11">
    <location>
        <begin position="168"/>
        <end position="234"/>
    </location>
</feature>
<accession>A0ABN1NTG4</accession>
<keyword evidence="3" id="KW-0597">Phosphoprotein</keyword>
<name>A0ABN1NTG4_9ACTN</name>
<comment type="catalytic activity">
    <reaction evidence="1">
        <text>ATP + protein L-histidine = ADP + protein N-phospho-L-histidine.</text>
        <dbReference type="EC" id="2.7.13.3"/>
    </reaction>
</comment>
<keyword evidence="9" id="KW-0812">Transmembrane</keyword>
<evidence type="ECO:0000259" key="11">
    <source>
        <dbReference type="Pfam" id="PF07730"/>
    </source>
</evidence>
<feature type="transmembrane region" description="Helical" evidence="9">
    <location>
        <begin position="27"/>
        <end position="44"/>
    </location>
</feature>
<evidence type="ECO:0000256" key="6">
    <source>
        <dbReference type="ARBA" id="ARBA00022777"/>
    </source>
</evidence>
<keyword evidence="8" id="KW-0902">Two-component regulatory system</keyword>
<keyword evidence="9" id="KW-0472">Membrane</keyword>
<keyword evidence="6" id="KW-0418">Kinase</keyword>
<evidence type="ECO:0000256" key="2">
    <source>
        <dbReference type="ARBA" id="ARBA00012438"/>
    </source>
</evidence>
<proteinExistence type="predicted"/>
<dbReference type="InterPro" id="IPR036890">
    <property type="entry name" value="HATPase_C_sf"/>
</dbReference>
<gene>
    <name evidence="12" type="ORF">GCM10009560_10620</name>
</gene>
<evidence type="ECO:0000313" key="13">
    <source>
        <dbReference type="Proteomes" id="UP001501578"/>
    </source>
</evidence>
<protein>
    <recommendedName>
        <fullName evidence="2">histidine kinase</fullName>
        <ecNumber evidence="2">2.7.13.3</ecNumber>
    </recommendedName>
</protein>
<dbReference type="Pfam" id="PF02518">
    <property type="entry name" value="HATPase_c"/>
    <property type="match status" value="1"/>
</dbReference>
<dbReference type="SUPFAM" id="SSF55874">
    <property type="entry name" value="ATPase domain of HSP90 chaperone/DNA topoisomerase II/histidine kinase"/>
    <property type="match status" value="1"/>
</dbReference>
<feature type="transmembrane region" description="Helical" evidence="9">
    <location>
        <begin position="56"/>
        <end position="89"/>
    </location>
</feature>
<dbReference type="PANTHER" id="PTHR24421:SF10">
    <property type="entry name" value="NITRATE_NITRITE SENSOR PROTEIN NARQ"/>
    <property type="match status" value="1"/>
</dbReference>
<feature type="domain" description="Histidine kinase/HSP90-like ATPase" evidence="10">
    <location>
        <begin position="274"/>
        <end position="360"/>
    </location>
</feature>
<feature type="transmembrane region" description="Helical" evidence="9">
    <location>
        <begin position="95"/>
        <end position="116"/>
    </location>
</feature>
<keyword evidence="5" id="KW-0547">Nucleotide-binding</keyword>
<reference evidence="12 13" key="1">
    <citation type="journal article" date="2019" name="Int. J. Syst. Evol. Microbiol.">
        <title>The Global Catalogue of Microorganisms (GCM) 10K type strain sequencing project: providing services to taxonomists for standard genome sequencing and annotation.</title>
        <authorList>
            <consortium name="The Broad Institute Genomics Platform"/>
            <consortium name="The Broad Institute Genome Sequencing Center for Infectious Disease"/>
            <person name="Wu L."/>
            <person name="Ma J."/>
        </authorList>
    </citation>
    <scope>NUCLEOTIDE SEQUENCE [LARGE SCALE GENOMIC DNA]</scope>
    <source>
        <strain evidence="12 13">JCM 11136</strain>
    </source>
</reference>
<dbReference type="InterPro" id="IPR050482">
    <property type="entry name" value="Sensor_HK_TwoCompSys"/>
</dbReference>
<evidence type="ECO:0000256" key="9">
    <source>
        <dbReference type="SAM" id="Phobius"/>
    </source>
</evidence>
<evidence type="ECO:0000313" key="12">
    <source>
        <dbReference type="EMBL" id="GAA0915887.1"/>
    </source>
</evidence>
<evidence type="ECO:0000256" key="3">
    <source>
        <dbReference type="ARBA" id="ARBA00022553"/>
    </source>
</evidence>
<dbReference type="InterPro" id="IPR011712">
    <property type="entry name" value="Sig_transdc_His_kin_sub3_dim/P"/>
</dbReference>
<evidence type="ECO:0000259" key="10">
    <source>
        <dbReference type="Pfam" id="PF02518"/>
    </source>
</evidence>
<evidence type="ECO:0000256" key="4">
    <source>
        <dbReference type="ARBA" id="ARBA00022679"/>
    </source>
</evidence>
<dbReference type="InterPro" id="IPR003594">
    <property type="entry name" value="HATPase_dom"/>
</dbReference>
<evidence type="ECO:0000256" key="8">
    <source>
        <dbReference type="ARBA" id="ARBA00023012"/>
    </source>
</evidence>
<feature type="transmembrane region" description="Helical" evidence="9">
    <location>
        <begin position="123"/>
        <end position="143"/>
    </location>
</feature>
<organism evidence="12 13">
    <name type="scientific">Nonomuraea longicatena</name>
    <dbReference type="NCBI Taxonomy" id="83682"/>
    <lineage>
        <taxon>Bacteria</taxon>
        <taxon>Bacillati</taxon>
        <taxon>Actinomycetota</taxon>
        <taxon>Actinomycetes</taxon>
        <taxon>Streptosporangiales</taxon>
        <taxon>Streptosporangiaceae</taxon>
        <taxon>Nonomuraea</taxon>
    </lineage>
</organism>
<sequence>MLSVVFWAGFVADLALILPSKVGLTDTLVYLALMAVAAVLWPRLPWSQQASFWCKLGAPLLLVVSLVLGSNMSWLSGVFGMLALSSIAFQYGSRVAWPVVGGYALLVFLSVTLLVGRPLLAGLLQGLGAVFIAAFVLGMTSAIQEARDRREAADHLNRRIRELVVAEERARMARDMHDSIGHHLTVIKMGLENAERFKTHRPDAVWDEIAQAKEMTVRALADARRWVRALRPLDLNGNLGSAALGQLAQSFAGTDLRVSFEVSGDERPLDPDAELILYRVLQEGLTNAVRHSEATKVRARLSFEERKVVLVVGDDGKGADADAYGFGLASLRERVRVVGGSLCSGTASGGGFELRAEVPVGAI</sequence>
<dbReference type="RefSeq" id="WP_343948556.1">
    <property type="nucleotide sequence ID" value="NZ_BAAAHQ010000004.1"/>
</dbReference>
<dbReference type="PANTHER" id="PTHR24421">
    <property type="entry name" value="NITRATE/NITRITE SENSOR PROTEIN NARX-RELATED"/>
    <property type="match status" value="1"/>
</dbReference>
<keyword evidence="7" id="KW-0067">ATP-binding</keyword>
<dbReference type="CDD" id="cd16917">
    <property type="entry name" value="HATPase_UhpB-NarQ-NarX-like"/>
    <property type="match status" value="1"/>
</dbReference>
<dbReference type="Gene3D" id="3.30.565.10">
    <property type="entry name" value="Histidine kinase-like ATPase, C-terminal domain"/>
    <property type="match status" value="1"/>
</dbReference>
<dbReference type="EMBL" id="BAAAHQ010000004">
    <property type="protein sequence ID" value="GAA0915887.1"/>
    <property type="molecule type" value="Genomic_DNA"/>
</dbReference>
<dbReference type="Gene3D" id="1.20.5.1930">
    <property type="match status" value="1"/>
</dbReference>
<evidence type="ECO:0000256" key="7">
    <source>
        <dbReference type="ARBA" id="ARBA00022840"/>
    </source>
</evidence>
<keyword evidence="13" id="KW-1185">Reference proteome</keyword>
<keyword evidence="4" id="KW-0808">Transferase</keyword>
<dbReference type="Proteomes" id="UP001501578">
    <property type="component" value="Unassembled WGS sequence"/>
</dbReference>
<keyword evidence="9" id="KW-1133">Transmembrane helix</keyword>
<evidence type="ECO:0000256" key="5">
    <source>
        <dbReference type="ARBA" id="ARBA00022741"/>
    </source>
</evidence>